<keyword evidence="1" id="KW-1133">Transmembrane helix</keyword>
<evidence type="ECO:0000313" key="3">
    <source>
        <dbReference type="Proteomes" id="UP001210925"/>
    </source>
</evidence>
<organism evidence="2 3">
    <name type="scientific">Boothiomyces macroporosus</name>
    <dbReference type="NCBI Taxonomy" id="261099"/>
    <lineage>
        <taxon>Eukaryota</taxon>
        <taxon>Fungi</taxon>
        <taxon>Fungi incertae sedis</taxon>
        <taxon>Chytridiomycota</taxon>
        <taxon>Chytridiomycota incertae sedis</taxon>
        <taxon>Chytridiomycetes</taxon>
        <taxon>Rhizophydiales</taxon>
        <taxon>Terramycetaceae</taxon>
        <taxon>Boothiomyces</taxon>
    </lineage>
</organism>
<comment type="caution">
    <text evidence="2">The sequence shown here is derived from an EMBL/GenBank/DDBJ whole genome shotgun (WGS) entry which is preliminary data.</text>
</comment>
<dbReference type="AlphaFoldDB" id="A0AAD5Y890"/>
<sequence>MTLYAVNLYKLRQFNKKSSGDGEMNPAIRMMILLMQSLTLLNLVCYLPFGCYINAVAFGHGNEIISHTMQYALVTHPFVTIKGLGHFIALEYVYHFNNPFKREDTVRESSFNMQPIFVPYPDAEAQEIEGVTPTNNHRYTF</sequence>
<proteinExistence type="predicted"/>
<protein>
    <submittedName>
        <fullName evidence="2">Uncharacterized protein</fullName>
    </submittedName>
</protein>
<evidence type="ECO:0000256" key="1">
    <source>
        <dbReference type="SAM" id="Phobius"/>
    </source>
</evidence>
<feature type="transmembrane region" description="Helical" evidence="1">
    <location>
        <begin position="27"/>
        <end position="49"/>
    </location>
</feature>
<accession>A0AAD5Y890</accession>
<gene>
    <name evidence="2" type="ORF">HK103_005447</name>
</gene>
<keyword evidence="1" id="KW-0812">Transmembrane</keyword>
<keyword evidence="3" id="KW-1185">Reference proteome</keyword>
<dbReference type="Proteomes" id="UP001210925">
    <property type="component" value="Unassembled WGS sequence"/>
</dbReference>
<reference evidence="2" key="1">
    <citation type="submission" date="2020-05" db="EMBL/GenBank/DDBJ databases">
        <title>Phylogenomic resolution of chytrid fungi.</title>
        <authorList>
            <person name="Stajich J.E."/>
            <person name="Amses K."/>
            <person name="Simmons R."/>
            <person name="Seto K."/>
            <person name="Myers J."/>
            <person name="Bonds A."/>
            <person name="Quandt C.A."/>
            <person name="Barry K."/>
            <person name="Liu P."/>
            <person name="Grigoriev I."/>
            <person name="Longcore J.E."/>
            <person name="James T.Y."/>
        </authorList>
    </citation>
    <scope>NUCLEOTIDE SEQUENCE</scope>
    <source>
        <strain evidence="2">PLAUS21</strain>
    </source>
</reference>
<keyword evidence="1" id="KW-0472">Membrane</keyword>
<evidence type="ECO:0000313" key="2">
    <source>
        <dbReference type="EMBL" id="KAJ3261609.1"/>
    </source>
</evidence>
<dbReference type="EMBL" id="JADGKB010000005">
    <property type="protein sequence ID" value="KAJ3261609.1"/>
    <property type="molecule type" value="Genomic_DNA"/>
</dbReference>
<name>A0AAD5Y890_9FUNG</name>